<evidence type="ECO:0000313" key="4">
    <source>
        <dbReference type="Proteomes" id="UP001152797"/>
    </source>
</evidence>
<comment type="caution">
    <text evidence="2">The sequence shown here is derived from an EMBL/GenBank/DDBJ whole genome shotgun (WGS) entry which is preliminary data.</text>
</comment>
<reference evidence="3 4" key="2">
    <citation type="submission" date="2024-05" db="EMBL/GenBank/DDBJ databases">
        <authorList>
            <person name="Chen Y."/>
            <person name="Shah S."/>
            <person name="Dougan E. K."/>
            <person name="Thang M."/>
            <person name="Chan C."/>
        </authorList>
    </citation>
    <scope>NUCLEOTIDE SEQUENCE [LARGE SCALE GENOMIC DNA]</scope>
</reference>
<dbReference type="Proteomes" id="UP001152797">
    <property type="component" value="Unassembled WGS sequence"/>
</dbReference>
<dbReference type="EMBL" id="CAMXCT010006827">
    <property type="protein sequence ID" value="CAI4020699.1"/>
    <property type="molecule type" value="Genomic_DNA"/>
</dbReference>
<reference evidence="2" key="1">
    <citation type="submission" date="2022-10" db="EMBL/GenBank/DDBJ databases">
        <authorList>
            <person name="Chen Y."/>
            <person name="Dougan E. K."/>
            <person name="Chan C."/>
            <person name="Rhodes N."/>
            <person name="Thang M."/>
        </authorList>
    </citation>
    <scope>NUCLEOTIDE SEQUENCE</scope>
</reference>
<dbReference type="EMBL" id="CAMXCT030006827">
    <property type="protein sequence ID" value="CAL4808011.1"/>
    <property type="molecule type" value="Genomic_DNA"/>
</dbReference>
<organism evidence="2">
    <name type="scientific">Cladocopium goreaui</name>
    <dbReference type="NCBI Taxonomy" id="2562237"/>
    <lineage>
        <taxon>Eukaryota</taxon>
        <taxon>Sar</taxon>
        <taxon>Alveolata</taxon>
        <taxon>Dinophyceae</taxon>
        <taxon>Suessiales</taxon>
        <taxon>Symbiodiniaceae</taxon>
        <taxon>Cladocopium</taxon>
    </lineage>
</organism>
<protein>
    <submittedName>
        <fullName evidence="2">Uncharacterized protein</fullName>
    </submittedName>
</protein>
<feature type="region of interest" description="Disordered" evidence="1">
    <location>
        <begin position="423"/>
        <end position="444"/>
    </location>
</feature>
<gene>
    <name evidence="2" type="ORF">C1SCF055_LOCUS45092</name>
</gene>
<evidence type="ECO:0000313" key="2">
    <source>
        <dbReference type="EMBL" id="CAI4020699.1"/>
    </source>
</evidence>
<dbReference type="EMBL" id="CAMXCT020006827">
    <property type="protein sequence ID" value="CAL1174074.1"/>
    <property type="molecule type" value="Genomic_DNA"/>
</dbReference>
<accession>A0A9P1GTA6</accession>
<sequence length="459" mass="49273">MALRAMDVLDKRLHPQGFQEYNLSRSILQEPHCLWSHDAAEQTGAQFHNGLLTTSDGRMLVACGVDKLVWICVDNAFTHETHLPAVAEPWPRSSTLVGEKAVALRRGGEVHIVSAAGAVQGVQLPAEDPGDLLAASVDGTGTVSMLFVNKVNPAGRPLYGLTLGRVGPIDLSKQNSKETMPLTTSWRLFGSTPPLSASIAGNDGTEALILSNGKFNFERPSLGAEDASEEQRRDDVDELDEELGEILRRQGLQLPKSQGASAVVTLASSACEHYHLSLPAVTCRVHVLLPPGVSMAVVLRTAQGHGAICQCWVEPQADPSNGASRIKVRHCATFPGLAVLCATPGMAYLSLDALDAGTWAALGKWRSGEAVEVFRHPKGRGSSSTQGLQLDGLQGLQLLGNQLFVWHSRGLLRYNLPRGESWCPASQESEIPGPDDHDEWGQAPCADLSDLENAWQQSS</sequence>
<proteinExistence type="predicted"/>
<keyword evidence="4" id="KW-1185">Reference proteome</keyword>
<dbReference type="AlphaFoldDB" id="A0A9P1GTA6"/>
<evidence type="ECO:0000313" key="3">
    <source>
        <dbReference type="EMBL" id="CAL4808011.1"/>
    </source>
</evidence>
<evidence type="ECO:0000256" key="1">
    <source>
        <dbReference type="SAM" id="MobiDB-lite"/>
    </source>
</evidence>
<name>A0A9P1GTA6_9DINO</name>